<organism evidence="3 4">
    <name type="scientific">Streptomyces lienomycini</name>
    <dbReference type="NCBI Taxonomy" id="284035"/>
    <lineage>
        <taxon>Bacteria</taxon>
        <taxon>Bacillati</taxon>
        <taxon>Actinomycetota</taxon>
        <taxon>Actinomycetes</taxon>
        <taxon>Kitasatosporales</taxon>
        <taxon>Streptomycetaceae</taxon>
        <taxon>Streptomyces</taxon>
    </lineage>
</organism>
<evidence type="ECO:0000256" key="2">
    <source>
        <dbReference type="SAM" id="Phobius"/>
    </source>
</evidence>
<accession>A0ABV9X4R5</accession>
<sequence>MGVERDQHANAARHELAHLLRTWWKDDPKKVTQESLARQITERGVQISQEMLSRYLKQSRPALARPDVIRAMHQVLGRPPQDLTVALGLHARANTRATLPVEPSPQGPPSQQDAPAAAQDTPSTDRAPLATDTAAFDRGEAPVQEPVDAPAVTRRRWPWAAAAIAAAAVAVIVVLTAAMTDRDDDTSAKGPSPSPTASPFFAGPPSPTPSTVKCWRKTCYGVDPKYATCREDATTYYTGDGHGILVELRFSPSCQAAWAKMTGTTQGDVVRITNNAGDTRHYTQQWGHDAHSPMVEALNPDTAKACASTSRGRVCATTPADSTPAPTPSPAPSSS</sequence>
<feature type="compositionally biased region" description="Pro residues" evidence="1">
    <location>
        <begin position="325"/>
        <end position="335"/>
    </location>
</feature>
<name>A0ABV9X4R5_9ACTN</name>
<evidence type="ECO:0000313" key="3">
    <source>
        <dbReference type="EMBL" id="MFC5020222.1"/>
    </source>
</evidence>
<dbReference type="Proteomes" id="UP001595855">
    <property type="component" value="Unassembled WGS sequence"/>
</dbReference>
<feature type="transmembrane region" description="Helical" evidence="2">
    <location>
        <begin position="157"/>
        <end position="179"/>
    </location>
</feature>
<feature type="region of interest" description="Disordered" evidence="1">
    <location>
        <begin position="313"/>
        <end position="335"/>
    </location>
</feature>
<comment type="caution">
    <text evidence="3">The sequence shown here is derived from an EMBL/GenBank/DDBJ whole genome shotgun (WGS) entry which is preliminary data.</text>
</comment>
<dbReference type="RefSeq" id="WP_328662149.1">
    <property type="nucleotide sequence ID" value="NZ_BAAATN010000019.1"/>
</dbReference>
<feature type="region of interest" description="Disordered" evidence="1">
    <location>
        <begin position="182"/>
        <end position="210"/>
    </location>
</feature>
<gene>
    <name evidence="3" type="ORF">ACFPRC_35960</name>
</gene>
<feature type="region of interest" description="Disordered" evidence="1">
    <location>
        <begin position="98"/>
        <end position="128"/>
    </location>
</feature>
<dbReference type="Gene3D" id="1.10.260.40">
    <property type="entry name" value="lambda repressor-like DNA-binding domains"/>
    <property type="match status" value="1"/>
</dbReference>
<evidence type="ECO:0000256" key="1">
    <source>
        <dbReference type="SAM" id="MobiDB-lite"/>
    </source>
</evidence>
<reference evidence="4" key="1">
    <citation type="journal article" date="2019" name="Int. J. Syst. Evol. Microbiol.">
        <title>The Global Catalogue of Microorganisms (GCM) 10K type strain sequencing project: providing services to taxonomists for standard genome sequencing and annotation.</title>
        <authorList>
            <consortium name="The Broad Institute Genomics Platform"/>
            <consortium name="The Broad Institute Genome Sequencing Center for Infectious Disease"/>
            <person name="Wu L."/>
            <person name="Ma J."/>
        </authorList>
    </citation>
    <scope>NUCLEOTIDE SEQUENCE [LARGE SCALE GENOMIC DNA]</scope>
    <source>
        <strain evidence="4">CGMCC 4.1542</strain>
    </source>
</reference>
<keyword evidence="2" id="KW-0812">Transmembrane</keyword>
<dbReference type="InterPro" id="IPR010982">
    <property type="entry name" value="Lambda_DNA-bd_dom_sf"/>
</dbReference>
<keyword evidence="2" id="KW-1133">Transmembrane helix</keyword>
<feature type="compositionally biased region" description="Pro residues" evidence="1">
    <location>
        <begin position="192"/>
        <end position="208"/>
    </location>
</feature>
<dbReference type="EMBL" id="JBHSJO010000002">
    <property type="protein sequence ID" value="MFC5020222.1"/>
    <property type="molecule type" value="Genomic_DNA"/>
</dbReference>
<feature type="compositionally biased region" description="Low complexity" evidence="1">
    <location>
        <begin position="109"/>
        <end position="125"/>
    </location>
</feature>
<keyword evidence="2" id="KW-0472">Membrane</keyword>
<keyword evidence="4" id="KW-1185">Reference proteome</keyword>
<evidence type="ECO:0000313" key="4">
    <source>
        <dbReference type="Proteomes" id="UP001595855"/>
    </source>
</evidence>
<proteinExistence type="predicted"/>
<protein>
    <submittedName>
        <fullName evidence="3">DUF2690 domain-containing protein</fullName>
    </submittedName>
</protein>
<dbReference type="InterPro" id="IPR021224">
    <property type="entry name" value="DUF2690"/>
</dbReference>
<dbReference type="Pfam" id="PF10901">
    <property type="entry name" value="DUF2690"/>
    <property type="match status" value="1"/>
</dbReference>